<dbReference type="Pfam" id="PF01676">
    <property type="entry name" value="Metalloenzyme"/>
    <property type="match status" value="1"/>
</dbReference>
<dbReference type="InterPro" id="IPR017850">
    <property type="entry name" value="Alkaline_phosphatase_core_sf"/>
</dbReference>
<evidence type="ECO:0000313" key="2">
    <source>
        <dbReference type="EMBL" id="EAR99708.1"/>
    </source>
</evidence>
<evidence type="ECO:0000259" key="1">
    <source>
        <dbReference type="Pfam" id="PF01676"/>
    </source>
</evidence>
<dbReference type="InterPro" id="IPR039524">
    <property type="entry name" value="PIGO/GPI13"/>
</dbReference>
<feature type="domain" description="Metalloenzyme" evidence="1">
    <location>
        <begin position="193"/>
        <end position="275"/>
    </location>
</feature>
<name>I7LVT9_TETTS</name>
<dbReference type="GO" id="GO:0006506">
    <property type="term" value="P:GPI anchor biosynthetic process"/>
    <property type="evidence" value="ECO:0007669"/>
    <property type="project" value="InterPro"/>
</dbReference>
<dbReference type="PANTHER" id="PTHR23071">
    <property type="entry name" value="PHOSPHATIDYLINOSITOL GLYCAN"/>
    <property type="match status" value="1"/>
</dbReference>
<dbReference type="HOGENOM" id="CLU_744926_0_0_1"/>
<dbReference type="RefSeq" id="XP_001019953.1">
    <property type="nucleotide sequence ID" value="XM_001019953.1"/>
</dbReference>
<dbReference type="KEGG" id="tet:TTHERM_00590450"/>
<dbReference type="GO" id="GO:0046872">
    <property type="term" value="F:metal ion binding"/>
    <property type="evidence" value="ECO:0007669"/>
    <property type="project" value="InterPro"/>
</dbReference>
<dbReference type="Gene3D" id="3.40.720.10">
    <property type="entry name" value="Alkaline Phosphatase, subunit A"/>
    <property type="match status" value="1"/>
</dbReference>
<dbReference type="Proteomes" id="UP000009168">
    <property type="component" value="Unassembled WGS sequence"/>
</dbReference>
<organism evidence="2 3">
    <name type="scientific">Tetrahymena thermophila (strain SB210)</name>
    <dbReference type="NCBI Taxonomy" id="312017"/>
    <lineage>
        <taxon>Eukaryota</taxon>
        <taxon>Sar</taxon>
        <taxon>Alveolata</taxon>
        <taxon>Ciliophora</taxon>
        <taxon>Intramacronucleata</taxon>
        <taxon>Oligohymenophorea</taxon>
        <taxon>Hymenostomatida</taxon>
        <taxon>Tetrahymenina</taxon>
        <taxon>Tetrahymenidae</taxon>
        <taxon>Tetrahymena</taxon>
    </lineage>
</organism>
<evidence type="ECO:0000313" key="3">
    <source>
        <dbReference type="Proteomes" id="UP000009168"/>
    </source>
</evidence>
<dbReference type="OrthoDB" id="272139at2759"/>
<dbReference type="InParanoid" id="I7LVT9"/>
<reference evidence="3" key="1">
    <citation type="journal article" date="2006" name="PLoS Biol.">
        <title>Macronuclear genome sequence of the ciliate Tetrahymena thermophila, a model eukaryote.</title>
        <authorList>
            <person name="Eisen J.A."/>
            <person name="Coyne R.S."/>
            <person name="Wu M."/>
            <person name="Wu D."/>
            <person name="Thiagarajan M."/>
            <person name="Wortman J.R."/>
            <person name="Badger J.H."/>
            <person name="Ren Q."/>
            <person name="Amedeo P."/>
            <person name="Jones K.M."/>
            <person name="Tallon L.J."/>
            <person name="Delcher A.L."/>
            <person name="Salzberg S.L."/>
            <person name="Silva J.C."/>
            <person name="Haas B.J."/>
            <person name="Majoros W.H."/>
            <person name="Farzad M."/>
            <person name="Carlton J.M."/>
            <person name="Smith R.K. Jr."/>
            <person name="Garg J."/>
            <person name="Pearlman R.E."/>
            <person name="Karrer K.M."/>
            <person name="Sun L."/>
            <person name="Manning G."/>
            <person name="Elde N.C."/>
            <person name="Turkewitz A.P."/>
            <person name="Asai D.J."/>
            <person name="Wilkes D.E."/>
            <person name="Wang Y."/>
            <person name="Cai H."/>
            <person name="Collins K."/>
            <person name="Stewart B.A."/>
            <person name="Lee S.R."/>
            <person name="Wilamowska K."/>
            <person name="Weinberg Z."/>
            <person name="Ruzzo W.L."/>
            <person name="Wloga D."/>
            <person name="Gaertig J."/>
            <person name="Frankel J."/>
            <person name="Tsao C.-C."/>
            <person name="Gorovsky M.A."/>
            <person name="Keeling P.J."/>
            <person name="Waller R.F."/>
            <person name="Patron N.J."/>
            <person name="Cherry J.M."/>
            <person name="Stover N.A."/>
            <person name="Krieger C.J."/>
            <person name="del Toro C."/>
            <person name="Ryder H.F."/>
            <person name="Williamson S.C."/>
            <person name="Barbeau R.A."/>
            <person name="Hamilton E.P."/>
            <person name="Orias E."/>
        </authorList>
    </citation>
    <scope>NUCLEOTIDE SEQUENCE [LARGE SCALE GENOMIC DNA]</scope>
    <source>
        <strain evidence="3">SB210</strain>
    </source>
</reference>
<gene>
    <name evidence="2" type="ORF">TTHERM_00590450</name>
</gene>
<keyword evidence="3" id="KW-1185">Reference proteome</keyword>
<dbReference type="STRING" id="312017.I7LVT9"/>
<dbReference type="InterPro" id="IPR006124">
    <property type="entry name" value="Metalloenzyme"/>
</dbReference>
<dbReference type="eggNOG" id="KOG2126">
    <property type="taxonomic scope" value="Eukaryota"/>
</dbReference>
<accession>I7LVT9</accession>
<protein>
    <submittedName>
        <fullName evidence="2">Type I phosphodiesterase/nucleotide pyrophosphatase</fullName>
    </submittedName>
</protein>
<dbReference type="GeneID" id="7841097"/>
<dbReference type="SUPFAM" id="SSF53649">
    <property type="entry name" value="Alkaline phosphatase-like"/>
    <property type="match status" value="1"/>
</dbReference>
<dbReference type="GO" id="GO:0051377">
    <property type="term" value="F:mannose-ethanolamine phosphotransferase activity"/>
    <property type="evidence" value="ECO:0007669"/>
    <property type="project" value="TreeGrafter"/>
</dbReference>
<sequence>MNSVLAIDVVFLLLATYFFYQISYSFVDITLKSPLNQRQQSFVFPQNFTTLQDPLYSKLIFVILDGITYDYVDNRIKEIPYVKDDCDIHIHQINVFNELIIESPQSAILSRLEIEQPPKTEIKISTYLKGTNPVVFSLKIPEANPNKINMQDSLIYQIGQSDKLKKNYGYLTSYFYDYIGYYLSDNQFANLGLKYSEDSKIQEYMEIIKSNSYDTLFIYEGAFDEISHSEGMHTQNGLEAQKKIDTLIRNVVKNMDEDAIMVLVSDHGKSDRGAHFNCRDENIKICNSVFFAYTKKGFIKDDQFIQSLRRKETDERISKQAEQFSVHESMISSTISNLLNIPVSFINSGRSLLEIYPKDATLQPHLRNQKNI</sequence>
<dbReference type="PANTHER" id="PTHR23071:SF1">
    <property type="entry name" value="GPI ETHANOLAMINE PHOSPHATE TRANSFERASE 3"/>
    <property type="match status" value="1"/>
</dbReference>
<dbReference type="AlphaFoldDB" id="I7LVT9"/>
<proteinExistence type="predicted"/>
<dbReference type="GO" id="GO:0005789">
    <property type="term" value="C:endoplasmic reticulum membrane"/>
    <property type="evidence" value="ECO:0007669"/>
    <property type="project" value="TreeGrafter"/>
</dbReference>
<dbReference type="EMBL" id="GG662637">
    <property type="protein sequence ID" value="EAR99708.1"/>
    <property type="molecule type" value="Genomic_DNA"/>
</dbReference>